<comment type="caution">
    <text evidence="1">The sequence shown here is derived from an EMBL/GenBank/DDBJ whole genome shotgun (WGS) entry which is preliminary data.</text>
</comment>
<evidence type="ECO:0000313" key="1">
    <source>
        <dbReference type="EMBL" id="MFB6489866.1"/>
    </source>
</evidence>
<proteinExistence type="predicted"/>
<dbReference type="EMBL" id="JZWT02000002">
    <property type="protein sequence ID" value="MFB6489866.1"/>
    <property type="molecule type" value="Genomic_DNA"/>
</dbReference>
<organism evidence="1 2">
    <name type="scientific">Thermoproteus sp. AZ2</name>
    <dbReference type="NCBI Taxonomy" id="1609232"/>
    <lineage>
        <taxon>Archaea</taxon>
        <taxon>Thermoproteota</taxon>
        <taxon>Thermoprotei</taxon>
        <taxon>Thermoproteales</taxon>
        <taxon>Thermoproteaceae</taxon>
        <taxon>Thermoproteus</taxon>
    </lineage>
</organism>
<evidence type="ECO:0000313" key="2">
    <source>
        <dbReference type="Proteomes" id="UP000033636"/>
    </source>
</evidence>
<protein>
    <submittedName>
        <fullName evidence="1">Acetate--CoA ligase family protein</fullName>
    </submittedName>
</protein>
<name>A0ACC6UYX6_9CREN</name>
<gene>
    <name evidence="1" type="ORF">TU35_001250</name>
</gene>
<accession>A0ACC6UYX6</accession>
<keyword evidence="1" id="KW-0436">Ligase</keyword>
<reference evidence="1" key="1">
    <citation type="submission" date="2024-07" db="EMBL/GenBank/DDBJ databases">
        <title>Metagenome and Metagenome-Assembled Genomes of Archaea from a hot spring from the geothermal field of Los Azufres, Mexico.</title>
        <authorList>
            <person name="Marin-Paredes R."/>
            <person name="Martinez-Romero E."/>
            <person name="Servin-Garciduenas L.E."/>
        </authorList>
    </citation>
    <scope>NUCLEOTIDE SEQUENCE</scope>
</reference>
<sequence length="469" mass="50795">MNSGLDALLNPRSIAIIGATDREGSVGAVITKNILTKYPGKIYLVNPSRNELMGRGVYKSILNVEDDVDLAIIVTPAQIVPKIMRECVTKGVKAAIIISGGFSESGDDGVKLENEIRNEALGKIRILGPNCIGVFNAFTGLDTFFISSTRMGRPRPGPIALISQSGAVAAAILDWAARRNIGVGIAINYGNKLDAGEAELLQHLAEDDRIKVIVMYMEGLKYPGEGKKLLETMRTITKKKPIVVYKAGRTRSSGRAVKSHTAALAGNYEIYHAMFRQAGAIEANNLMEALEIAKALATQPPPMGNKVLVITDSGGAGVQAVDNLELNELVVPELPQEVRSTLSKKLPPLASTANPIDLTGSATNAMYKFVLDTVLPTNYVDMALVMAQMQLPGMTQDLAEYIIEARRYGKPVIVYGISENDDAKAFKTRLEESGVPTYDRLETAARALRALYEYAKVRHGLRSKVMNIH</sequence>
<dbReference type="Proteomes" id="UP000033636">
    <property type="component" value="Unassembled WGS sequence"/>
</dbReference>